<protein>
    <submittedName>
        <fullName evidence="1">Uncharacterized protein</fullName>
    </submittedName>
</protein>
<dbReference type="EMBL" id="MN738745">
    <property type="protein sequence ID" value="QHT36558.1"/>
    <property type="molecule type" value="Genomic_DNA"/>
</dbReference>
<reference evidence="1" key="1">
    <citation type="journal article" date="2020" name="Nature">
        <title>Giant virus diversity and host interactions through global metagenomics.</title>
        <authorList>
            <person name="Schulz F."/>
            <person name="Roux S."/>
            <person name="Paez-Espino D."/>
            <person name="Jungbluth S."/>
            <person name="Walsh D.A."/>
            <person name="Denef V.J."/>
            <person name="McMahon K.D."/>
            <person name="Konstantinidis K.T."/>
            <person name="Eloe-Fadrosh E.A."/>
            <person name="Kyrpides N.C."/>
            <person name="Woyke T."/>
        </authorList>
    </citation>
    <scope>NUCLEOTIDE SEQUENCE</scope>
    <source>
        <strain evidence="1">GVMAG-S-ERX555931-87</strain>
    </source>
</reference>
<organism evidence="1">
    <name type="scientific">viral metagenome</name>
    <dbReference type="NCBI Taxonomy" id="1070528"/>
    <lineage>
        <taxon>unclassified sequences</taxon>
        <taxon>metagenomes</taxon>
        <taxon>organismal metagenomes</taxon>
    </lineage>
</organism>
<dbReference type="AlphaFoldDB" id="A0A6C0F4Q6"/>
<evidence type="ECO:0000313" key="1">
    <source>
        <dbReference type="EMBL" id="QHT36558.1"/>
    </source>
</evidence>
<accession>A0A6C0F4Q6</accession>
<sequence length="178" mass="21238">MYPYGEVRIIHLTANEIAKVIKDYDVCYSIAKLFIAKRREESETKARKWHHENLIKQVYSEYTRAAEVVGVWLRGDLRGQGQSERIKNLLSINRVLPDTFPDENSLKTYRKQKDPYLERNIKYMVSERGIRTDKWRLYCSIWFKSADEFNNPNVDFRRKAKDIDMLNPTIINKFLNDN</sequence>
<proteinExistence type="predicted"/>
<name>A0A6C0F4Q6_9ZZZZ</name>